<feature type="transmembrane region" description="Helical" evidence="2">
    <location>
        <begin position="28"/>
        <end position="47"/>
    </location>
</feature>
<evidence type="ECO:0000313" key="4">
    <source>
        <dbReference type="Proteomes" id="UP001610631"/>
    </source>
</evidence>
<dbReference type="PROSITE" id="PS51318">
    <property type="entry name" value="TAT"/>
    <property type="match status" value="1"/>
</dbReference>
<keyword evidence="2" id="KW-0812">Transmembrane</keyword>
<dbReference type="EMBL" id="JBBDHD010000001">
    <property type="protein sequence ID" value="MFH7593606.1"/>
    <property type="molecule type" value="Genomic_DNA"/>
</dbReference>
<feature type="compositionally biased region" description="Low complexity" evidence="1">
    <location>
        <begin position="11"/>
        <end position="21"/>
    </location>
</feature>
<keyword evidence="2" id="KW-0472">Membrane</keyword>
<name>A0ABW7P6B0_9ACTN</name>
<comment type="caution">
    <text evidence="3">The sequence shown here is derived from an EMBL/GenBank/DDBJ whole genome shotgun (WGS) entry which is preliminary data.</text>
</comment>
<dbReference type="Proteomes" id="UP001610631">
    <property type="component" value="Unassembled WGS sequence"/>
</dbReference>
<dbReference type="RefSeq" id="WP_395507580.1">
    <property type="nucleotide sequence ID" value="NZ_JBBDHD010000001.1"/>
</dbReference>
<accession>A0ABW7P6B0</accession>
<feature type="region of interest" description="Disordered" evidence="1">
    <location>
        <begin position="1"/>
        <end position="25"/>
    </location>
</feature>
<evidence type="ECO:0000313" key="3">
    <source>
        <dbReference type="EMBL" id="MFH7593606.1"/>
    </source>
</evidence>
<dbReference type="InterPro" id="IPR006311">
    <property type="entry name" value="TAT_signal"/>
</dbReference>
<sequence length="268" mass="27715">MTEPLKDTETAARAPEAAARTGGRRRTVALAAAAVAAAALVGGGVWASSAVAGADRSAPTAYWVPDGASLPDRPVPGQVPGNALSAKLIPAPPGYRPGPDLASDGNDYAVSGERALEGFKEARAGLSASERKKRDDVLAELRLKGVAGRTFAKDTGTLVVEIQLMQADPKALDSFSQVSRKLLDLAGDGREAPKVDGYPDARCALSVVVAEEKDKRGEGIDSLSCVAVQGDVMVMFQAYGPKSVFSGSDATAIFKNQLNHLKSPGESV</sequence>
<evidence type="ECO:0000256" key="2">
    <source>
        <dbReference type="SAM" id="Phobius"/>
    </source>
</evidence>
<proteinExistence type="predicted"/>
<evidence type="ECO:0008006" key="5">
    <source>
        <dbReference type="Google" id="ProtNLM"/>
    </source>
</evidence>
<reference evidence="3 4" key="1">
    <citation type="submission" date="2024-03" db="EMBL/GenBank/DDBJ databases">
        <title>Whole genome sequencing of Streptomyces racemochromogenes, to identify antimicrobial biosynthetic gene clusters.</title>
        <authorList>
            <person name="Suryawanshi P."/>
            <person name="Krishnaraj P.U."/>
            <person name="Arun Y.P."/>
            <person name="Suryawanshi M.P."/>
            <person name="Rakshit O."/>
        </authorList>
    </citation>
    <scope>NUCLEOTIDE SEQUENCE [LARGE SCALE GENOMIC DNA]</scope>
    <source>
        <strain evidence="3 4">AUDT626</strain>
    </source>
</reference>
<gene>
    <name evidence="3" type="ORF">WDV06_00675</name>
</gene>
<keyword evidence="2" id="KW-1133">Transmembrane helix</keyword>
<keyword evidence="4" id="KW-1185">Reference proteome</keyword>
<evidence type="ECO:0000256" key="1">
    <source>
        <dbReference type="SAM" id="MobiDB-lite"/>
    </source>
</evidence>
<feature type="compositionally biased region" description="Basic and acidic residues" evidence="1">
    <location>
        <begin position="1"/>
        <end position="10"/>
    </location>
</feature>
<organism evidence="3 4">
    <name type="scientific">Streptomyces racemochromogenes</name>
    <dbReference type="NCBI Taxonomy" id="67353"/>
    <lineage>
        <taxon>Bacteria</taxon>
        <taxon>Bacillati</taxon>
        <taxon>Actinomycetota</taxon>
        <taxon>Actinomycetes</taxon>
        <taxon>Kitasatosporales</taxon>
        <taxon>Streptomycetaceae</taxon>
        <taxon>Streptomyces</taxon>
    </lineage>
</organism>
<protein>
    <recommendedName>
        <fullName evidence="5">Secreted protein</fullName>
    </recommendedName>
</protein>